<evidence type="ECO:0000259" key="3">
    <source>
        <dbReference type="Pfam" id="PF22725"/>
    </source>
</evidence>
<dbReference type="SUPFAM" id="SSF55347">
    <property type="entry name" value="Glyceraldehyde-3-phosphate dehydrogenase-like, C-terminal domain"/>
    <property type="match status" value="1"/>
</dbReference>
<name>A0A1F5VZ02_9BACT</name>
<feature type="domain" description="Alcohol dehydrogenase-like C-terminal" evidence="1">
    <location>
        <begin position="182"/>
        <end position="298"/>
    </location>
</feature>
<accession>A0A1F5VZ02</accession>
<evidence type="ECO:0000259" key="1">
    <source>
        <dbReference type="Pfam" id="PF00107"/>
    </source>
</evidence>
<dbReference type="InterPro" id="IPR000683">
    <property type="entry name" value="Gfo/Idh/MocA-like_OxRdtase_N"/>
</dbReference>
<dbReference type="InterPro" id="IPR013149">
    <property type="entry name" value="ADH-like_C"/>
</dbReference>
<dbReference type="Gene3D" id="3.90.180.10">
    <property type="entry name" value="Medium-chain alcohol dehydrogenases, catalytic domain"/>
    <property type="match status" value="1"/>
</dbReference>
<dbReference type="AlphaFoldDB" id="A0A1F5VZ02"/>
<dbReference type="STRING" id="1817863.A2Y62_02920"/>
<comment type="caution">
    <text evidence="4">The sequence shown here is derived from an EMBL/GenBank/DDBJ whole genome shotgun (WGS) entry which is preliminary data.</text>
</comment>
<dbReference type="PANTHER" id="PTHR43377:SF1">
    <property type="entry name" value="BILIVERDIN REDUCTASE A"/>
    <property type="match status" value="1"/>
</dbReference>
<reference evidence="4 5" key="1">
    <citation type="journal article" date="2016" name="Nat. Commun.">
        <title>Thousands of microbial genomes shed light on interconnected biogeochemical processes in an aquifer system.</title>
        <authorList>
            <person name="Anantharaman K."/>
            <person name="Brown C.T."/>
            <person name="Hug L.A."/>
            <person name="Sharon I."/>
            <person name="Castelle C.J."/>
            <person name="Probst A.J."/>
            <person name="Thomas B.C."/>
            <person name="Singh A."/>
            <person name="Wilkins M.J."/>
            <person name="Karaoz U."/>
            <person name="Brodie E.L."/>
            <person name="Williams K.H."/>
            <person name="Hubbard S.S."/>
            <person name="Banfield J.F."/>
        </authorList>
    </citation>
    <scope>NUCLEOTIDE SEQUENCE [LARGE SCALE GENOMIC DNA]</scope>
</reference>
<dbReference type="PANTHER" id="PTHR43377">
    <property type="entry name" value="BILIVERDIN REDUCTASE A"/>
    <property type="match status" value="1"/>
</dbReference>
<dbReference type="GO" id="GO:0000166">
    <property type="term" value="F:nucleotide binding"/>
    <property type="evidence" value="ECO:0007669"/>
    <property type="project" value="InterPro"/>
</dbReference>
<dbReference type="InterPro" id="IPR051450">
    <property type="entry name" value="Gfo/Idh/MocA_Oxidoreductases"/>
</dbReference>
<feature type="domain" description="GFO/IDH/MocA-like oxidoreductase" evidence="3">
    <location>
        <begin position="561"/>
        <end position="629"/>
    </location>
</feature>
<evidence type="ECO:0000313" key="5">
    <source>
        <dbReference type="Proteomes" id="UP000178943"/>
    </source>
</evidence>
<dbReference type="InterPro" id="IPR055170">
    <property type="entry name" value="GFO_IDH_MocA-like_dom"/>
</dbReference>
<sequence>MRQLTQKLKDGRMRVLEVPLPVLDHGMILVQSHYSLISPGTERSTVFAAKKRLIGKAKERPQQVKQVIELTKNLGPIQTYRAVMKKLDSYSPLGYSSAGEVIEVASDVDGFCKNDLVACGGSGYANHAEIVAVPVNLCVKLPADADLKRSAYNTLGAIALQGVRQADTKIGETCAVIGLGLIGQLTALILRVGGVKVVGIDIDPAMIEIAKKHCADCAFTRKEAGLTENIIGFTDGIGIDSVIITASSKSLDPINLAGMIVRKKGRVVIVGNVPTGFERELYYKKEVELRMSCSYGPGRYDINYEEKGLDYPVGYVRWTENRNMKAFQELVYSGKINIDYLTTHIFKLEDAPKAYDVILERKEPFLGILIEYETKEADLKKKVFIEKEISKKAPDAVRIAFIGAGNYAMSYLLPHIAKENNVIMKGIMTSTGTSSRTVAEKYQFEFCTSNEDDIFKTNEINTVFIATRHNTHAEYVIKSIKSGKNIFVEKPLCINETELDEIIDVYTQANQVKIPNQQDQKGQILMVGFNRRFSSLAKALKKHVGEGPMAIIYRINASSIPADSWIQNKDIGGGRIIGEVCHFIDFLTFINGSVPVEVFAKSLPDPMNLDDTLSIIIRFKNGSIGTIAYYSNGSKSLFKEYIEVYKSGVTALLKDFKKLELYEKGRKFKKGLFFQDKGQKEMIRTYVDCVKRANPSPITFEEVCKVTRATFKTIESLQNNKNIRIE</sequence>
<feature type="domain" description="Gfo/Idh/MocA-like oxidoreductase N-terminal" evidence="2">
    <location>
        <begin position="397"/>
        <end position="510"/>
    </location>
</feature>
<dbReference type="SUPFAM" id="SSF51735">
    <property type="entry name" value="NAD(P)-binding Rossmann-fold domains"/>
    <property type="match status" value="2"/>
</dbReference>
<dbReference type="CDD" id="cd08255">
    <property type="entry name" value="2-desacetyl-2-hydroxyethyl_bacteriochlorophyllide_like"/>
    <property type="match status" value="1"/>
</dbReference>
<proteinExistence type="predicted"/>
<dbReference type="Pfam" id="PF00107">
    <property type="entry name" value="ADH_zinc_N"/>
    <property type="match status" value="1"/>
</dbReference>
<evidence type="ECO:0000259" key="2">
    <source>
        <dbReference type="Pfam" id="PF01408"/>
    </source>
</evidence>
<dbReference type="Gene3D" id="3.30.360.10">
    <property type="entry name" value="Dihydrodipicolinate Reductase, domain 2"/>
    <property type="match status" value="1"/>
</dbReference>
<dbReference type="Proteomes" id="UP000178943">
    <property type="component" value="Unassembled WGS sequence"/>
</dbReference>
<evidence type="ECO:0000313" key="4">
    <source>
        <dbReference type="EMBL" id="OGF68281.1"/>
    </source>
</evidence>
<dbReference type="InterPro" id="IPR011032">
    <property type="entry name" value="GroES-like_sf"/>
</dbReference>
<organism evidence="4 5">
    <name type="scientific">Candidatus Fischerbacteria bacterium RBG_13_37_8</name>
    <dbReference type="NCBI Taxonomy" id="1817863"/>
    <lineage>
        <taxon>Bacteria</taxon>
        <taxon>Candidatus Fischeribacteriota</taxon>
    </lineage>
</organism>
<dbReference type="Pfam" id="PF01408">
    <property type="entry name" value="GFO_IDH_MocA"/>
    <property type="match status" value="1"/>
</dbReference>
<dbReference type="InterPro" id="IPR036291">
    <property type="entry name" value="NAD(P)-bd_dom_sf"/>
</dbReference>
<protein>
    <submittedName>
        <fullName evidence="4">Oxidoreductase</fullName>
    </submittedName>
</protein>
<dbReference type="Pfam" id="PF22725">
    <property type="entry name" value="GFO_IDH_MocA_C3"/>
    <property type="match status" value="1"/>
</dbReference>
<dbReference type="EMBL" id="MFGW01000006">
    <property type="protein sequence ID" value="OGF68281.1"/>
    <property type="molecule type" value="Genomic_DNA"/>
</dbReference>
<dbReference type="SUPFAM" id="SSF50129">
    <property type="entry name" value="GroES-like"/>
    <property type="match status" value="1"/>
</dbReference>
<dbReference type="Gene3D" id="3.40.50.720">
    <property type="entry name" value="NAD(P)-binding Rossmann-like Domain"/>
    <property type="match status" value="2"/>
</dbReference>
<gene>
    <name evidence="4" type="ORF">A2Y62_02920</name>
</gene>